<dbReference type="SMART" id="SM00448">
    <property type="entry name" value="REC"/>
    <property type="match status" value="1"/>
</dbReference>
<name>A0A917BS43_9PROT</name>
<dbReference type="SUPFAM" id="SSF52172">
    <property type="entry name" value="CheY-like"/>
    <property type="match status" value="1"/>
</dbReference>
<dbReference type="InterPro" id="IPR001789">
    <property type="entry name" value="Sig_transdc_resp-reg_receiver"/>
</dbReference>
<keyword evidence="5" id="KW-1185">Reference proteome</keyword>
<evidence type="ECO:0000256" key="1">
    <source>
        <dbReference type="ARBA" id="ARBA00022553"/>
    </source>
</evidence>
<accession>A0A917BS43</accession>
<evidence type="ECO:0000313" key="4">
    <source>
        <dbReference type="EMBL" id="GGF55403.1"/>
    </source>
</evidence>
<dbReference type="AlphaFoldDB" id="A0A917BS43"/>
<proteinExistence type="predicted"/>
<dbReference type="RefSeq" id="WP_188661423.1">
    <property type="nucleotide sequence ID" value="NZ_BMHV01000003.1"/>
</dbReference>
<organism evidence="4 5">
    <name type="scientific">Terasakiella brassicae</name>
    <dbReference type="NCBI Taxonomy" id="1634917"/>
    <lineage>
        <taxon>Bacteria</taxon>
        <taxon>Pseudomonadati</taxon>
        <taxon>Pseudomonadota</taxon>
        <taxon>Alphaproteobacteria</taxon>
        <taxon>Rhodospirillales</taxon>
        <taxon>Terasakiellaceae</taxon>
        <taxon>Terasakiella</taxon>
    </lineage>
</organism>
<gene>
    <name evidence="4" type="ORF">GCM10011332_06000</name>
</gene>
<protein>
    <recommendedName>
        <fullName evidence="3">Response regulatory domain-containing protein</fullName>
    </recommendedName>
</protein>
<sequence>MHEKTKILFVDNDLAFLAALKRRLSPFQPAWDMRFESSAEAALKYFEYVPFDVLVTDLEMPRIGGSLIANLLGSMPNAPAIIILTGEASREGADRQLCVPFQYLAKPCDPVSLVKAVTHARQKSLSQISTLYDQVLEIVVHKMRQHGLLHTDELPLEYATLLGIRHIADLLGDNCLDDHPK</sequence>
<keyword evidence="1 2" id="KW-0597">Phosphoprotein</keyword>
<dbReference type="Pfam" id="PF00072">
    <property type="entry name" value="Response_reg"/>
    <property type="match status" value="1"/>
</dbReference>
<dbReference type="InterPro" id="IPR050595">
    <property type="entry name" value="Bact_response_regulator"/>
</dbReference>
<feature type="modified residue" description="4-aspartylphosphate" evidence="2">
    <location>
        <position position="57"/>
    </location>
</feature>
<dbReference type="EMBL" id="BMHV01000003">
    <property type="protein sequence ID" value="GGF55403.1"/>
    <property type="molecule type" value="Genomic_DNA"/>
</dbReference>
<dbReference type="Gene3D" id="3.40.50.2300">
    <property type="match status" value="1"/>
</dbReference>
<comment type="caution">
    <text evidence="4">The sequence shown here is derived from an EMBL/GenBank/DDBJ whole genome shotgun (WGS) entry which is preliminary data.</text>
</comment>
<evidence type="ECO:0000259" key="3">
    <source>
        <dbReference type="PROSITE" id="PS50110"/>
    </source>
</evidence>
<reference evidence="4" key="2">
    <citation type="submission" date="2020-09" db="EMBL/GenBank/DDBJ databases">
        <authorList>
            <person name="Sun Q."/>
            <person name="Zhou Y."/>
        </authorList>
    </citation>
    <scope>NUCLEOTIDE SEQUENCE</scope>
    <source>
        <strain evidence="4">CGMCC 1.15254</strain>
    </source>
</reference>
<dbReference type="InterPro" id="IPR011006">
    <property type="entry name" value="CheY-like_superfamily"/>
</dbReference>
<dbReference type="PROSITE" id="PS50110">
    <property type="entry name" value="RESPONSE_REGULATORY"/>
    <property type="match status" value="1"/>
</dbReference>
<dbReference type="PANTHER" id="PTHR44591">
    <property type="entry name" value="STRESS RESPONSE REGULATOR PROTEIN 1"/>
    <property type="match status" value="1"/>
</dbReference>
<feature type="domain" description="Response regulatory" evidence="3">
    <location>
        <begin position="6"/>
        <end position="121"/>
    </location>
</feature>
<dbReference type="Proteomes" id="UP000632498">
    <property type="component" value="Unassembled WGS sequence"/>
</dbReference>
<evidence type="ECO:0000256" key="2">
    <source>
        <dbReference type="PROSITE-ProRule" id="PRU00169"/>
    </source>
</evidence>
<reference evidence="4" key="1">
    <citation type="journal article" date="2014" name="Int. J. Syst. Evol. Microbiol.">
        <title>Complete genome sequence of Corynebacterium casei LMG S-19264T (=DSM 44701T), isolated from a smear-ripened cheese.</title>
        <authorList>
            <consortium name="US DOE Joint Genome Institute (JGI-PGF)"/>
            <person name="Walter F."/>
            <person name="Albersmeier A."/>
            <person name="Kalinowski J."/>
            <person name="Ruckert C."/>
        </authorList>
    </citation>
    <scope>NUCLEOTIDE SEQUENCE</scope>
    <source>
        <strain evidence="4">CGMCC 1.15254</strain>
    </source>
</reference>
<dbReference type="PANTHER" id="PTHR44591:SF3">
    <property type="entry name" value="RESPONSE REGULATORY DOMAIN-CONTAINING PROTEIN"/>
    <property type="match status" value="1"/>
</dbReference>
<dbReference type="GO" id="GO:0000160">
    <property type="term" value="P:phosphorelay signal transduction system"/>
    <property type="evidence" value="ECO:0007669"/>
    <property type="project" value="InterPro"/>
</dbReference>
<evidence type="ECO:0000313" key="5">
    <source>
        <dbReference type="Proteomes" id="UP000632498"/>
    </source>
</evidence>